<organism evidence="2 3">
    <name type="scientific">Haloarchaeobius litoreus</name>
    <dbReference type="NCBI Taxonomy" id="755306"/>
    <lineage>
        <taxon>Archaea</taxon>
        <taxon>Methanobacteriati</taxon>
        <taxon>Methanobacteriota</taxon>
        <taxon>Stenosarchaea group</taxon>
        <taxon>Halobacteria</taxon>
        <taxon>Halobacteriales</taxon>
        <taxon>Halorubellaceae</taxon>
        <taxon>Haloarchaeobius</taxon>
    </lineage>
</organism>
<keyword evidence="2" id="KW-0255">Endonuclease</keyword>
<dbReference type="RefSeq" id="WP_256401227.1">
    <property type="nucleotide sequence ID" value="NZ_JANHJR010000003.1"/>
</dbReference>
<reference evidence="2 3" key="1">
    <citation type="journal article" date="2019" name="Int. J. Syst. Evol. Microbiol.">
        <title>The Global Catalogue of Microorganisms (GCM) 10K type strain sequencing project: providing services to taxonomists for standard genome sequencing and annotation.</title>
        <authorList>
            <consortium name="The Broad Institute Genomics Platform"/>
            <consortium name="The Broad Institute Genome Sequencing Center for Infectious Disease"/>
            <person name="Wu L."/>
            <person name="Ma J."/>
        </authorList>
    </citation>
    <scope>NUCLEOTIDE SEQUENCE [LARGE SCALE GENOMIC DNA]</scope>
    <source>
        <strain evidence="2 3">CGMCC 1.10390</strain>
    </source>
</reference>
<evidence type="ECO:0000313" key="2">
    <source>
        <dbReference type="EMBL" id="MFD1646692.1"/>
    </source>
</evidence>
<keyword evidence="2" id="KW-0378">Hydrolase</keyword>
<keyword evidence="2" id="KW-0540">Nuclease</keyword>
<dbReference type="InterPro" id="IPR021671">
    <property type="entry name" value="PD(D/E)XK_Endonuc"/>
</dbReference>
<evidence type="ECO:0000313" key="3">
    <source>
        <dbReference type="Proteomes" id="UP001597034"/>
    </source>
</evidence>
<dbReference type="EMBL" id="JBHUDO010000003">
    <property type="protein sequence ID" value="MFD1646692.1"/>
    <property type="molecule type" value="Genomic_DNA"/>
</dbReference>
<accession>A0ABD6DMU8</accession>
<evidence type="ECO:0000259" key="1">
    <source>
        <dbReference type="Pfam" id="PF11645"/>
    </source>
</evidence>
<comment type="caution">
    <text evidence="2">The sequence shown here is derived from an EMBL/GenBank/DDBJ whole genome shotgun (WGS) entry which is preliminary data.</text>
</comment>
<dbReference type="Proteomes" id="UP001597034">
    <property type="component" value="Unassembled WGS sequence"/>
</dbReference>
<name>A0ABD6DMU8_9EURY</name>
<proteinExistence type="predicted"/>
<protein>
    <submittedName>
        <fullName evidence="2">Group I intron-associated PD-(D/E)XK endonuclease</fullName>
    </submittedName>
</protein>
<gene>
    <name evidence="2" type="ORF">ACFSBL_13460</name>
</gene>
<dbReference type="Pfam" id="PF11645">
    <property type="entry name" value="PDDEXK_5"/>
    <property type="match status" value="1"/>
</dbReference>
<keyword evidence="3" id="KW-1185">Reference proteome</keyword>
<feature type="domain" description="PD(D/E)XK endonuclease" evidence="1">
    <location>
        <begin position="1"/>
        <end position="131"/>
    </location>
</feature>
<dbReference type="Gene3D" id="3.40.1350.10">
    <property type="match status" value="2"/>
</dbReference>
<sequence>MESHRKGDLTEAIVLTELRRREIAVSHPFGDNERYDLVAECGGGALVRVQVKTGWIADGRIQFSTQSTHTNSQGNVRKSYDGDVDVFVVYCYETETMYLVGEQEFDKSISLRVEEPEVHHRSINWAADFEFDERWPLDVAAKEYTHGTTDPTTVACLDALEAAGVSVWRQIRGRSERNVVVEIDGTLYRVRVETGFVWDGRIKVNPDETETDCYLVYCDDLDTVYAVDADEVADSFSLRVSEPERVRSDTKLAENYEIATNWPPV</sequence>
<dbReference type="AlphaFoldDB" id="A0ABD6DMU8"/>
<dbReference type="GO" id="GO:0004519">
    <property type="term" value="F:endonuclease activity"/>
    <property type="evidence" value="ECO:0007669"/>
    <property type="project" value="UniProtKB-KW"/>
</dbReference>
<dbReference type="InterPro" id="IPR011856">
    <property type="entry name" value="tRNA_endonuc-like_dom_sf"/>
</dbReference>